<feature type="domain" description="Glycoside hydrolase family 65 C-terminal" evidence="5">
    <location>
        <begin position="714"/>
        <end position="773"/>
    </location>
</feature>
<sequence>MMDYSLGKGDFENWVVSDTAFSPDTLGKTESIMYLGNGYMGLRSATEEPYLKEVRNLLVSGTFNKFSEEEVTELPNVSDMTRLDIRVDGERFSLELGETKEYVKQLNLKTAELTRTFNWTSPKGKELRFHFRRFVSLDNLHLIGMKMDIESLTDPVEISFDSGINAQLSNTGSQHFHEGEKRIFDKRFVQLIQTTIESNIDIVLNTAHQLTLNGKNVQEEPVMNMDRRKVWLTFDLALQPGDKLELEKLTTVYTSRDKEFDTPEYQLKKLREHSLNDLRSSSEKGYDALFQSHKEAWKNKVWSVYNFEVNSENPFDQLSLRFALYHLTVMTPAHDERMGIAAKALSGEGYKGHSFWDTELFILPFFTYSNPEVAKSLLKYRYHGLAGARSKAKDNGYEGAMYPWEAAWPTDGEVTPVWGAVDIVTGEQTKIWSGFIEQHITSDIAFAVYQYYNVTGDQEFMNKYGYEMVFDTARFWTSRLEWNKAKQEYHINNVIGPDEYKEHVDNNAFTNYMAHFNIKLAISYYDKLEKENPTLLSNLTKQLDLKEAYKLWKSKLTKIYLPKPRKEDAVIPQDDTYLHLNVLDLTKYKQADKVGTLFSEYNLEQVNQMQITKQADVMILLYLLEQADNVFTNEIKQANFDYYEPKTTHDSSLSLSTHAIMANDLGKNELAYLLFKKASEIDLGPFMHSSDHGIHAASLGGIWQAAVFGFAGIRLVEGKLRINPRLPKHWKDMKFTINWKGQPVSLTITNDILTIHPLNGGMITFEVFGNTYETNQEMEVKLEEETSNIF</sequence>
<dbReference type="InterPro" id="IPR012341">
    <property type="entry name" value="6hp_glycosidase-like_sf"/>
</dbReference>
<comment type="caution">
    <text evidence="7">The sequence shown here is derived from an EMBL/GenBank/DDBJ whole genome shotgun (WGS) entry which is preliminary data.</text>
</comment>
<proteinExistence type="inferred from homology"/>
<dbReference type="InterPro" id="IPR037018">
    <property type="entry name" value="GH65_N"/>
</dbReference>
<keyword evidence="7" id="KW-0378">Hydrolase</keyword>
<evidence type="ECO:0000256" key="3">
    <source>
        <dbReference type="ARBA" id="ARBA00022679"/>
    </source>
</evidence>
<dbReference type="Pfam" id="PF03636">
    <property type="entry name" value="Glyco_hydro_65N"/>
    <property type="match status" value="1"/>
</dbReference>
<dbReference type="EMBL" id="JBHSAO010000011">
    <property type="protein sequence ID" value="MFC4025242.1"/>
    <property type="molecule type" value="Genomic_DNA"/>
</dbReference>
<dbReference type="Gene3D" id="2.60.420.10">
    <property type="entry name" value="Maltose phosphorylase, domain 3"/>
    <property type="match status" value="1"/>
</dbReference>
<dbReference type="RefSeq" id="WP_379497730.1">
    <property type="nucleotide sequence ID" value="NZ_JBHSAO010000011.1"/>
</dbReference>
<dbReference type="GO" id="GO:0016787">
    <property type="term" value="F:hydrolase activity"/>
    <property type="evidence" value="ECO:0007669"/>
    <property type="project" value="UniProtKB-KW"/>
</dbReference>
<dbReference type="InterPro" id="IPR005195">
    <property type="entry name" value="Glyco_hydro_65_M"/>
</dbReference>
<evidence type="ECO:0000256" key="2">
    <source>
        <dbReference type="ARBA" id="ARBA00022676"/>
    </source>
</evidence>
<evidence type="ECO:0000313" key="7">
    <source>
        <dbReference type="EMBL" id="MFC4025242.1"/>
    </source>
</evidence>
<keyword evidence="8" id="KW-1185">Reference proteome</keyword>
<evidence type="ECO:0000259" key="4">
    <source>
        <dbReference type="Pfam" id="PF03632"/>
    </source>
</evidence>
<dbReference type="PANTHER" id="PTHR11051">
    <property type="entry name" value="GLYCOSYL HYDROLASE-RELATED"/>
    <property type="match status" value="1"/>
</dbReference>
<dbReference type="Pfam" id="PF03633">
    <property type="entry name" value="Glyco_hydro_65C"/>
    <property type="match status" value="1"/>
</dbReference>
<comment type="similarity">
    <text evidence="1">Belongs to the glycosyl hydrolase 65 family.</text>
</comment>
<dbReference type="Gene3D" id="1.50.10.10">
    <property type="match status" value="1"/>
</dbReference>
<reference evidence="8" key="1">
    <citation type="journal article" date="2019" name="Int. J. Syst. Evol. Microbiol.">
        <title>The Global Catalogue of Microorganisms (GCM) 10K type strain sequencing project: providing services to taxonomists for standard genome sequencing and annotation.</title>
        <authorList>
            <consortium name="The Broad Institute Genomics Platform"/>
            <consortium name="The Broad Institute Genome Sequencing Center for Infectious Disease"/>
            <person name="Wu L."/>
            <person name="Ma J."/>
        </authorList>
    </citation>
    <scope>NUCLEOTIDE SEQUENCE [LARGE SCALE GENOMIC DNA]</scope>
    <source>
        <strain evidence="8">IBRC-M 10703</strain>
    </source>
</reference>
<evidence type="ECO:0000256" key="1">
    <source>
        <dbReference type="ARBA" id="ARBA00006768"/>
    </source>
</evidence>
<dbReference type="InterPro" id="IPR005196">
    <property type="entry name" value="Glyco_hydro_65_N"/>
</dbReference>
<dbReference type="InterPro" id="IPR017045">
    <property type="entry name" value="Malt_Pase/Glycosyl_Hdrlase"/>
</dbReference>
<gene>
    <name evidence="7" type="ORF">ACFOUV_15710</name>
</gene>
<accession>A0ABV8H323</accession>
<dbReference type="PANTHER" id="PTHR11051:SF8">
    <property type="entry name" value="PROTEIN-GLUCOSYLGALACTOSYLHYDROXYLYSINE GLUCOSIDASE"/>
    <property type="match status" value="1"/>
</dbReference>
<dbReference type="SUPFAM" id="SSF48208">
    <property type="entry name" value="Six-hairpin glycosidases"/>
    <property type="match status" value="1"/>
</dbReference>
<keyword evidence="3" id="KW-0808">Transferase</keyword>
<dbReference type="InterPro" id="IPR011013">
    <property type="entry name" value="Gal_mutarotase_sf_dom"/>
</dbReference>
<feature type="domain" description="Glycoside hydrolase family 65 central catalytic" evidence="4">
    <location>
        <begin position="321"/>
        <end position="704"/>
    </location>
</feature>
<dbReference type="InterPro" id="IPR008928">
    <property type="entry name" value="6-hairpin_glycosidase_sf"/>
</dbReference>
<evidence type="ECO:0000259" key="5">
    <source>
        <dbReference type="Pfam" id="PF03633"/>
    </source>
</evidence>
<dbReference type="InterPro" id="IPR005194">
    <property type="entry name" value="Glyco_hydro_65_C"/>
</dbReference>
<dbReference type="Gene3D" id="2.70.98.40">
    <property type="entry name" value="Glycoside hydrolase, family 65, N-terminal domain"/>
    <property type="match status" value="1"/>
</dbReference>
<dbReference type="SUPFAM" id="SSF74650">
    <property type="entry name" value="Galactose mutarotase-like"/>
    <property type="match status" value="1"/>
</dbReference>
<dbReference type="PIRSF" id="PIRSF036289">
    <property type="entry name" value="Glycosyl_hydrolase_malt_phosph"/>
    <property type="match status" value="1"/>
</dbReference>
<evidence type="ECO:0000259" key="6">
    <source>
        <dbReference type="Pfam" id="PF03636"/>
    </source>
</evidence>
<feature type="domain" description="Glycoside hydrolase family 65 N-terminal" evidence="6">
    <location>
        <begin position="19"/>
        <end position="256"/>
    </location>
</feature>
<dbReference type="Pfam" id="PF03632">
    <property type="entry name" value="Glyco_hydro_65m"/>
    <property type="match status" value="1"/>
</dbReference>
<organism evidence="7 8">
    <name type="scientific">Oceanobacillus longus</name>
    <dbReference type="NCBI Taxonomy" id="930120"/>
    <lineage>
        <taxon>Bacteria</taxon>
        <taxon>Bacillati</taxon>
        <taxon>Bacillota</taxon>
        <taxon>Bacilli</taxon>
        <taxon>Bacillales</taxon>
        <taxon>Bacillaceae</taxon>
        <taxon>Oceanobacillus</taxon>
    </lineage>
</organism>
<evidence type="ECO:0000313" key="8">
    <source>
        <dbReference type="Proteomes" id="UP001595772"/>
    </source>
</evidence>
<protein>
    <submittedName>
        <fullName evidence="7">Glycoside hydrolase family 65 protein</fullName>
    </submittedName>
</protein>
<name>A0ABV8H323_9BACI</name>
<dbReference type="Proteomes" id="UP001595772">
    <property type="component" value="Unassembled WGS sequence"/>
</dbReference>
<keyword evidence="2" id="KW-0328">Glycosyltransferase</keyword>